<dbReference type="SMART" id="SM00248">
    <property type="entry name" value="ANK"/>
    <property type="match status" value="3"/>
</dbReference>
<dbReference type="PANTHER" id="PTHR24198:SF194">
    <property type="entry name" value="INVERSIN-A"/>
    <property type="match status" value="1"/>
</dbReference>
<evidence type="ECO:0000313" key="5">
    <source>
        <dbReference type="Proteomes" id="UP000054097"/>
    </source>
</evidence>
<protein>
    <submittedName>
        <fullName evidence="4">Uncharacterized protein</fullName>
    </submittedName>
</protein>
<dbReference type="SUPFAM" id="SSF48403">
    <property type="entry name" value="Ankyrin repeat"/>
    <property type="match status" value="1"/>
</dbReference>
<name>A0A0C2XQT8_SERVB</name>
<keyword evidence="1" id="KW-0677">Repeat</keyword>
<dbReference type="Pfam" id="PF12796">
    <property type="entry name" value="Ank_2"/>
    <property type="match status" value="1"/>
</dbReference>
<proteinExistence type="predicted"/>
<reference evidence="4 5" key="1">
    <citation type="submission" date="2014-04" db="EMBL/GenBank/DDBJ databases">
        <authorList>
            <consortium name="DOE Joint Genome Institute"/>
            <person name="Kuo A."/>
            <person name="Zuccaro A."/>
            <person name="Kohler A."/>
            <person name="Nagy L.G."/>
            <person name="Floudas D."/>
            <person name="Copeland A."/>
            <person name="Barry K.W."/>
            <person name="Cichocki N."/>
            <person name="Veneault-Fourrey C."/>
            <person name="LaButti K."/>
            <person name="Lindquist E.A."/>
            <person name="Lipzen A."/>
            <person name="Lundell T."/>
            <person name="Morin E."/>
            <person name="Murat C."/>
            <person name="Sun H."/>
            <person name="Tunlid A."/>
            <person name="Henrissat B."/>
            <person name="Grigoriev I.V."/>
            <person name="Hibbett D.S."/>
            <person name="Martin F."/>
            <person name="Nordberg H.P."/>
            <person name="Cantor M.N."/>
            <person name="Hua S.X."/>
        </authorList>
    </citation>
    <scope>NUCLEOTIDE SEQUENCE [LARGE SCALE GENOMIC DNA]</scope>
    <source>
        <strain evidence="4 5">MAFF 305830</strain>
    </source>
</reference>
<dbReference type="STRING" id="933852.A0A0C2XQT8"/>
<organism evidence="4 5">
    <name type="scientific">Serendipita vermifera MAFF 305830</name>
    <dbReference type="NCBI Taxonomy" id="933852"/>
    <lineage>
        <taxon>Eukaryota</taxon>
        <taxon>Fungi</taxon>
        <taxon>Dikarya</taxon>
        <taxon>Basidiomycota</taxon>
        <taxon>Agaricomycotina</taxon>
        <taxon>Agaricomycetes</taxon>
        <taxon>Sebacinales</taxon>
        <taxon>Serendipitaceae</taxon>
        <taxon>Serendipita</taxon>
    </lineage>
</organism>
<keyword evidence="5" id="KW-1185">Reference proteome</keyword>
<evidence type="ECO:0000256" key="3">
    <source>
        <dbReference type="SAM" id="MobiDB-lite"/>
    </source>
</evidence>
<dbReference type="InterPro" id="IPR036770">
    <property type="entry name" value="Ankyrin_rpt-contain_sf"/>
</dbReference>
<dbReference type="EMBL" id="KN824282">
    <property type="protein sequence ID" value="KIM31322.1"/>
    <property type="molecule type" value="Genomic_DNA"/>
</dbReference>
<dbReference type="Gene3D" id="1.25.40.20">
    <property type="entry name" value="Ankyrin repeat-containing domain"/>
    <property type="match status" value="1"/>
</dbReference>
<evidence type="ECO:0000256" key="1">
    <source>
        <dbReference type="ARBA" id="ARBA00022737"/>
    </source>
</evidence>
<dbReference type="PANTHER" id="PTHR24198">
    <property type="entry name" value="ANKYRIN REPEAT AND PROTEIN KINASE DOMAIN-CONTAINING PROTEIN"/>
    <property type="match status" value="1"/>
</dbReference>
<gene>
    <name evidence="4" type="ORF">M408DRAFT_327570</name>
</gene>
<accession>A0A0C2XQT8</accession>
<feature type="compositionally biased region" description="Acidic residues" evidence="3">
    <location>
        <begin position="159"/>
        <end position="169"/>
    </location>
</feature>
<sequence length="195" mass="20754">MAENNLKNVPTHDELEDLMLSCRYGDLEDVQAFVQRFGWDPVAEVRDESGNTVLHMICGNGHLDLLNYILPHIPASLLEVENTTGRSTPLHWAAVNAHLSVAQAMVSHPGGPGPLLINAHNAAGLSPLGEAELAGADDVAKWLVGVMTIDQGSGIVEGESTEEVEEVDMGESAAKSMQEAGQPPAESDEPKQTLS</sequence>
<feature type="region of interest" description="Disordered" evidence="3">
    <location>
        <begin position="154"/>
        <end position="195"/>
    </location>
</feature>
<dbReference type="OrthoDB" id="10057496at2759"/>
<feature type="non-terminal residue" evidence="4">
    <location>
        <position position="1"/>
    </location>
</feature>
<evidence type="ECO:0000256" key="2">
    <source>
        <dbReference type="ARBA" id="ARBA00023043"/>
    </source>
</evidence>
<dbReference type="HOGENOM" id="CLU_000134_20_1_1"/>
<dbReference type="InterPro" id="IPR002110">
    <property type="entry name" value="Ankyrin_rpt"/>
</dbReference>
<dbReference type="Proteomes" id="UP000054097">
    <property type="component" value="Unassembled WGS sequence"/>
</dbReference>
<evidence type="ECO:0000313" key="4">
    <source>
        <dbReference type="EMBL" id="KIM31322.1"/>
    </source>
</evidence>
<dbReference type="AlphaFoldDB" id="A0A0C2XQT8"/>
<keyword evidence="2" id="KW-0040">ANK repeat</keyword>
<reference evidence="5" key="2">
    <citation type="submission" date="2015-01" db="EMBL/GenBank/DDBJ databases">
        <title>Evolutionary Origins and Diversification of the Mycorrhizal Mutualists.</title>
        <authorList>
            <consortium name="DOE Joint Genome Institute"/>
            <consortium name="Mycorrhizal Genomics Consortium"/>
            <person name="Kohler A."/>
            <person name="Kuo A."/>
            <person name="Nagy L.G."/>
            <person name="Floudas D."/>
            <person name="Copeland A."/>
            <person name="Barry K.W."/>
            <person name="Cichocki N."/>
            <person name="Veneault-Fourrey C."/>
            <person name="LaButti K."/>
            <person name="Lindquist E.A."/>
            <person name="Lipzen A."/>
            <person name="Lundell T."/>
            <person name="Morin E."/>
            <person name="Murat C."/>
            <person name="Riley R."/>
            <person name="Ohm R."/>
            <person name="Sun H."/>
            <person name="Tunlid A."/>
            <person name="Henrissat B."/>
            <person name="Grigoriev I.V."/>
            <person name="Hibbett D.S."/>
            <person name="Martin F."/>
        </authorList>
    </citation>
    <scope>NUCLEOTIDE SEQUENCE [LARGE SCALE GENOMIC DNA]</scope>
    <source>
        <strain evidence="5">MAFF 305830</strain>
    </source>
</reference>